<evidence type="ECO:0000313" key="6">
    <source>
        <dbReference type="Proteomes" id="UP001515480"/>
    </source>
</evidence>
<feature type="binding site" evidence="3">
    <location>
        <position position="36"/>
    </location>
    <ligand>
        <name>a divalent metal cation</name>
        <dbReference type="ChEBI" id="CHEBI:60240"/>
    </ligand>
</feature>
<keyword evidence="3" id="KW-0862">Zinc</keyword>
<gene>
    <name evidence="5" type="ORF">AB1Y20_017344</name>
</gene>
<comment type="cofactor">
    <cofactor evidence="3">
        <name>Zn(2+)</name>
        <dbReference type="ChEBI" id="CHEBI:29105"/>
    </cofactor>
    <text evidence="3">Binds 1 divalent metal cation per subunit.</text>
</comment>
<accession>A0AB34JNQ1</accession>
<feature type="binding site" evidence="3">
    <location>
        <position position="180"/>
    </location>
    <ligand>
        <name>a divalent metal cation</name>
        <dbReference type="ChEBI" id="CHEBI:60240"/>
    </ligand>
</feature>
<keyword evidence="6" id="KW-1185">Reference proteome</keyword>
<dbReference type="SUPFAM" id="SSF63829">
    <property type="entry name" value="Calcium-dependent phosphotriesterase"/>
    <property type="match status" value="1"/>
</dbReference>
<reference evidence="5 6" key="1">
    <citation type="journal article" date="2024" name="Science">
        <title>Giant polyketide synthase enzymes in the biosynthesis of giant marine polyether toxins.</title>
        <authorList>
            <person name="Fallon T.R."/>
            <person name="Shende V.V."/>
            <person name="Wierzbicki I.H."/>
            <person name="Pendleton A.L."/>
            <person name="Watervoot N.F."/>
            <person name="Auber R.P."/>
            <person name="Gonzalez D.J."/>
            <person name="Wisecaver J.H."/>
            <person name="Moore B.S."/>
        </authorList>
    </citation>
    <scope>NUCLEOTIDE SEQUENCE [LARGE SCALE GENOMIC DNA]</scope>
    <source>
        <strain evidence="5 6">12B1</strain>
    </source>
</reference>
<dbReference type="Proteomes" id="UP001515480">
    <property type="component" value="Unassembled WGS sequence"/>
</dbReference>
<comment type="similarity">
    <text evidence="1">Belongs to the SMP-30/CGR1 family.</text>
</comment>
<dbReference type="PRINTS" id="PR01790">
    <property type="entry name" value="SMP30FAMILY"/>
</dbReference>
<dbReference type="Gene3D" id="2.120.10.30">
    <property type="entry name" value="TolB, C-terminal domain"/>
    <property type="match status" value="1"/>
</dbReference>
<dbReference type="InterPro" id="IPR011042">
    <property type="entry name" value="6-blade_b-propeller_TolB-like"/>
</dbReference>
<proteinExistence type="inferred from homology"/>
<evidence type="ECO:0000256" key="3">
    <source>
        <dbReference type="PIRSR" id="PIRSR605511-2"/>
    </source>
</evidence>
<comment type="caution">
    <text evidence="5">The sequence shown here is derived from an EMBL/GenBank/DDBJ whole genome shotgun (WGS) entry which is preliminary data.</text>
</comment>
<dbReference type="PANTHER" id="PTHR10907">
    <property type="entry name" value="REGUCALCIN"/>
    <property type="match status" value="1"/>
</dbReference>
<feature type="active site" description="Proton donor/acceptor" evidence="2">
    <location>
        <position position="228"/>
    </location>
</feature>
<evidence type="ECO:0000259" key="4">
    <source>
        <dbReference type="Pfam" id="PF08450"/>
    </source>
</evidence>
<keyword evidence="3" id="KW-0479">Metal-binding</keyword>
<dbReference type="Pfam" id="PF08450">
    <property type="entry name" value="SGL"/>
    <property type="match status" value="1"/>
</dbReference>
<dbReference type="AlphaFoldDB" id="A0AB34JNQ1"/>
<evidence type="ECO:0000313" key="5">
    <source>
        <dbReference type="EMBL" id="KAL1522352.1"/>
    </source>
</evidence>
<dbReference type="EMBL" id="JBGBPQ010000006">
    <property type="protein sequence ID" value="KAL1522352.1"/>
    <property type="molecule type" value="Genomic_DNA"/>
</dbReference>
<feature type="binding site" evidence="3">
    <location>
        <position position="120"/>
    </location>
    <ligand>
        <name>substrate</name>
    </ligand>
</feature>
<dbReference type="GO" id="GO:0019853">
    <property type="term" value="P:L-ascorbic acid biosynthetic process"/>
    <property type="evidence" value="ECO:0007669"/>
    <property type="project" value="TreeGrafter"/>
</dbReference>
<sequence>MRRLVLLGIGAAIVIRVVIAARRARRTLACRVTFAEGLRWRKKEKRLVFSDMHARKLLRLEMNNELTTIMDVDDDPSGLGWLPDGRMLVVLMCSRTLAVVDEQSATLAPWADLSSVQPFRANDMVMDGCGNAYVGGFGQNNLEDPGTFGALTEITLVRAPAAPHSRATTQTAAQHLLFPNGAVITPDGRTFLAAETFGSRISAWDRDPVAATLSNPRVWAMLDGCYPDGMCLDEEGALWVAICGMEHKNRLQPTLGAIAIGYLLNGKRPAGAFARVHEGGKISQCIFLRDELGVSCMLGGADGRTLYMSCARSADPVTCKRAGDTNGCITTATVAVPGAQSVEFPDYWAGYC</sequence>
<dbReference type="PANTHER" id="PTHR10907:SF47">
    <property type="entry name" value="REGUCALCIN"/>
    <property type="match status" value="1"/>
</dbReference>
<dbReference type="InterPro" id="IPR013658">
    <property type="entry name" value="SGL"/>
</dbReference>
<feature type="binding site" evidence="3">
    <location>
        <position position="122"/>
    </location>
    <ligand>
        <name>substrate</name>
    </ligand>
</feature>
<dbReference type="GO" id="GO:0004341">
    <property type="term" value="F:gluconolactonase activity"/>
    <property type="evidence" value="ECO:0007669"/>
    <property type="project" value="TreeGrafter"/>
</dbReference>
<evidence type="ECO:0000256" key="1">
    <source>
        <dbReference type="ARBA" id="ARBA00008853"/>
    </source>
</evidence>
<organism evidence="5 6">
    <name type="scientific">Prymnesium parvum</name>
    <name type="common">Toxic golden alga</name>
    <dbReference type="NCBI Taxonomy" id="97485"/>
    <lineage>
        <taxon>Eukaryota</taxon>
        <taxon>Haptista</taxon>
        <taxon>Haptophyta</taxon>
        <taxon>Prymnesiophyceae</taxon>
        <taxon>Prymnesiales</taxon>
        <taxon>Prymnesiaceae</taxon>
        <taxon>Prymnesium</taxon>
    </lineage>
</organism>
<feature type="binding site" evidence="3">
    <location>
        <position position="228"/>
    </location>
    <ligand>
        <name>a divalent metal cation</name>
        <dbReference type="ChEBI" id="CHEBI:60240"/>
    </ligand>
</feature>
<dbReference type="GO" id="GO:0005509">
    <property type="term" value="F:calcium ion binding"/>
    <property type="evidence" value="ECO:0007669"/>
    <property type="project" value="TreeGrafter"/>
</dbReference>
<evidence type="ECO:0000256" key="2">
    <source>
        <dbReference type="PIRSR" id="PIRSR605511-1"/>
    </source>
</evidence>
<protein>
    <recommendedName>
        <fullName evidence="4">SMP-30/Gluconolactonase/LRE-like region domain-containing protein</fullName>
    </recommendedName>
</protein>
<feature type="domain" description="SMP-30/Gluconolactonase/LRE-like region" evidence="4">
    <location>
        <begin position="34"/>
        <end position="257"/>
    </location>
</feature>
<name>A0AB34JNQ1_PRYPA</name>
<dbReference type="InterPro" id="IPR005511">
    <property type="entry name" value="SMP-30"/>
</dbReference>